<feature type="domain" description="TFIIS N-terminal" evidence="2">
    <location>
        <begin position="33"/>
        <end position="108"/>
    </location>
</feature>
<gene>
    <name evidence="3" type="ORF">PCOL08062_LOCUS1462</name>
</gene>
<proteinExistence type="predicted"/>
<accession>A0A7R9TBE9</accession>
<evidence type="ECO:0000259" key="2">
    <source>
        <dbReference type="PROSITE" id="PS51319"/>
    </source>
</evidence>
<name>A0A7R9TBE9_9VIRI</name>
<dbReference type="InterPro" id="IPR017923">
    <property type="entry name" value="TFIIS_N"/>
</dbReference>
<organism evidence="3">
    <name type="scientific">Prasinoderma coloniale</name>
    <dbReference type="NCBI Taxonomy" id="156133"/>
    <lineage>
        <taxon>Eukaryota</taxon>
        <taxon>Viridiplantae</taxon>
        <taxon>Prasinodermophyta</taxon>
        <taxon>Prasinodermophyceae</taxon>
        <taxon>Prasinodermales</taxon>
        <taxon>Prasinodermaceae</taxon>
        <taxon>Prasinoderma</taxon>
    </lineage>
</organism>
<dbReference type="Pfam" id="PF08711">
    <property type="entry name" value="Med26"/>
    <property type="match status" value="1"/>
</dbReference>
<protein>
    <recommendedName>
        <fullName evidence="2">TFIIS N-terminal domain-containing protein</fullName>
    </recommendedName>
</protein>
<dbReference type="EMBL" id="HBDZ01001839">
    <property type="protein sequence ID" value="CAD8230350.1"/>
    <property type="molecule type" value="Transcribed_RNA"/>
</dbReference>
<dbReference type="AlphaFoldDB" id="A0A7R9TBE9"/>
<dbReference type="GO" id="GO:0005634">
    <property type="term" value="C:nucleus"/>
    <property type="evidence" value="ECO:0007669"/>
    <property type="project" value="UniProtKB-SubCell"/>
</dbReference>
<dbReference type="SUPFAM" id="SSF47676">
    <property type="entry name" value="Conserved domain common to transcription factors TFIIS, elongin A, CRSP70"/>
    <property type="match status" value="1"/>
</dbReference>
<dbReference type="Gene3D" id="1.20.930.10">
    <property type="entry name" value="Conserved domain common to transcription factors TFIIS, elongin A, CRSP70"/>
    <property type="match status" value="1"/>
</dbReference>
<evidence type="ECO:0000313" key="3">
    <source>
        <dbReference type="EMBL" id="CAD8230350.1"/>
    </source>
</evidence>
<keyword evidence="1" id="KW-0539">Nucleus</keyword>
<evidence type="ECO:0000256" key="1">
    <source>
        <dbReference type="PROSITE-ProRule" id="PRU00649"/>
    </source>
</evidence>
<dbReference type="PROSITE" id="PS51319">
    <property type="entry name" value="TFIIS_N"/>
    <property type="match status" value="1"/>
</dbReference>
<comment type="subcellular location">
    <subcellularLocation>
        <location evidence="1">Nucleus</location>
    </subcellularLocation>
</comment>
<dbReference type="InterPro" id="IPR035441">
    <property type="entry name" value="TFIIS/LEDGF_dom_sf"/>
</dbReference>
<sequence length="261" mass="28021">MPRRPFGACRQRRLDDLKKVVVLPTMPNAVTDEELARIAASLGDAAAAPDEITTELRKLACYGVTLSMLTRFSDMVKRVKALRKHAHAEVARLASRLVQKWREENGVGAGKATQRGRSDPVAAAAPPFRRAAAAAKLQLKPTDIALPPRDRIDGTATTVRGGGARAPPTPPVVAQAPPNVERRLVDLAEALGQPQLPERVRTLLRQTQWSMPHEEAVRAVREDSNVRSAILGGLVGASDLATARNATQLSQMASDALSACC</sequence>
<reference evidence="3" key="1">
    <citation type="submission" date="2021-01" db="EMBL/GenBank/DDBJ databases">
        <authorList>
            <person name="Corre E."/>
            <person name="Pelletier E."/>
            <person name="Niang G."/>
            <person name="Scheremetjew M."/>
            <person name="Finn R."/>
            <person name="Kale V."/>
            <person name="Holt S."/>
            <person name="Cochrane G."/>
            <person name="Meng A."/>
            <person name="Brown T."/>
            <person name="Cohen L."/>
        </authorList>
    </citation>
    <scope>NUCLEOTIDE SEQUENCE</scope>
    <source>
        <strain evidence="3">CCMP1413</strain>
    </source>
</reference>